<dbReference type="GO" id="GO:0005886">
    <property type="term" value="C:plasma membrane"/>
    <property type="evidence" value="ECO:0007669"/>
    <property type="project" value="InterPro"/>
</dbReference>
<dbReference type="GO" id="GO:0008381">
    <property type="term" value="F:mechanosensitive monoatomic ion channel activity"/>
    <property type="evidence" value="ECO:0007669"/>
    <property type="project" value="TreeGrafter"/>
</dbReference>
<comment type="subcellular location">
    <subcellularLocation>
        <location evidence="1 6">Membrane</location>
        <topology evidence="1 6">Multi-pass membrane protein</topology>
    </subcellularLocation>
</comment>
<protein>
    <recommendedName>
        <fullName evidence="6">Transmembrane channel-like protein</fullName>
    </recommendedName>
</protein>
<comment type="caution">
    <text evidence="6">Lacks conserved residue(s) required for the propagation of feature annotation.</text>
</comment>
<accession>A0A4Z2FX87</accession>
<proteinExistence type="inferred from homology"/>
<sequence length="126" mass="14776">MCVFLSQSSFRCRENAFGREMYKLCIFNFLDTFCDAFLLNYPRKLLQEKYPSSLLARWSGKQRFLIPFKVLDLVYSQTVSWVGVYYCPLLPLIGTATLMATFYIQKVVWDMTVMDHLNSHRSLCVS</sequence>
<evidence type="ECO:0000259" key="7">
    <source>
        <dbReference type="Pfam" id="PF07810"/>
    </source>
</evidence>
<dbReference type="Pfam" id="PF07810">
    <property type="entry name" value="TMC"/>
    <property type="match status" value="1"/>
</dbReference>
<keyword evidence="4 6" id="KW-1133">Transmembrane helix</keyword>
<comment type="caution">
    <text evidence="8">The sequence shown here is derived from an EMBL/GenBank/DDBJ whole genome shotgun (WGS) entry which is preliminary data.</text>
</comment>
<evidence type="ECO:0000313" key="8">
    <source>
        <dbReference type="EMBL" id="TNN45154.1"/>
    </source>
</evidence>
<evidence type="ECO:0000313" key="9">
    <source>
        <dbReference type="Proteomes" id="UP000314294"/>
    </source>
</evidence>
<comment type="similarity">
    <text evidence="2 6">Belongs to the TMC family.</text>
</comment>
<dbReference type="PANTHER" id="PTHR23302">
    <property type="entry name" value="TRANSMEMBRANE CHANNEL-RELATED"/>
    <property type="match status" value="1"/>
</dbReference>
<organism evidence="8 9">
    <name type="scientific">Liparis tanakae</name>
    <name type="common">Tanaka's snailfish</name>
    <dbReference type="NCBI Taxonomy" id="230148"/>
    <lineage>
        <taxon>Eukaryota</taxon>
        <taxon>Metazoa</taxon>
        <taxon>Chordata</taxon>
        <taxon>Craniata</taxon>
        <taxon>Vertebrata</taxon>
        <taxon>Euteleostomi</taxon>
        <taxon>Actinopterygii</taxon>
        <taxon>Neopterygii</taxon>
        <taxon>Teleostei</taxon>
        <taxon>Neoteleostei</taxon>
        <taxon>Acanthomorphata</taxon>
        <taxon>Eupercaria</taxon>
        <taxon>Perciformes</taxon>
        <taxon>Cottioidei</taxon>
        <taxon>Cottales</taxon>
        <taxon>Liparidae</taxon>
        <taxon>Liparis</taxon>
    </lineage>
</organism>
<evidence type="ECO:0000256" key="2">
    <source>
        <dbReference type="ARBA" id="ARBA00006510"/>
    </source>
</evidence>
<name>A0A4Z2FX87_9TELE</name>
<feature type="transmembrane region" description="Helical" evidence="6">
    <location>
        <begin position="83"/>
        <end position="104"/>
    </location>
</feature>
<evidence type="ECO:0000256" key="4">
    <source>
        <dbReference type="ARBA" id="ARBA00022989"/>
    </source>
</evidence>
<dbReference type="InterPro" id="IPR038900">
    <property type="entry name" value="TMC"/>
</dbReference>
<evidence type="ECO:0000256" key="3">
    <source>
        <dbReference type="ARBA" id="ARBA00022692"/>
    </source>
</evidence>
<feature type="domain" description="TMC" evidence="7">
    <location>
        <begin position="12"/>
        <end position="111"/>
    </location>
</feature>
<evidence type="ECO:0000256" key="5">
    <source>
        <dbReference type="ARBA" id="ARBA00023136"/>
    </source>
</evidence>
<dbReference type="OrthoDB" id="1936208at2759"/>
<dbReference type="EMBL" id="SRLO01000864">
    <property type="protein sequence ID" value="TNN45154.1"/>
    <property type="molecule type" value="Genomic_DNA"/>
</dbReference>
<dbReference type="AlphaFoldDB" id="A0A4Z2FX87"/>
<keyword evidence="3 6" id="KW-0812">Transmembrane</keyword>
<reference evidence="8 9" key="1">
    <citation type="submission" date="2019-03" db="EMBL/GenBank/DDBJ databases">
        <title>First draft genome of Liparis tanakae, snailfish: a comprehensive survey of snailfish specific genes.</title>
        <authorList>
            <person name="Kim W."/>
            <person name="Song I."/>
            <person name="Jeong J.-H."/>
            <person name="Kim D."/>
            <person name="Kim S."/>
            <person name="Ryu S."/>
            <person name="Song J.Y."/>
            <person name="Lee S.K."/>
        </authorList>
    </citation>
    <scope>NUCLEOTIDE SEQUENCE [LARGE SCALE GENOMIC DNA]</scope>
    <source>
        <tissue evidence="8">Muscle</tissue>
    </source>
</reference>
<dbReference type="InterPro" id="IPR012496">
    <property type="entry name" value="TMC_dom"/>
</dbReference>
<evidence type="ECO:0000256" key="6">
    <source>
        <dbReference type="RuleBase" id="RU310713"/>
    </source>
</evidence>
<gene>
    <name evidence="8" type="primary">Tmc8</name>
    <name evidence="8" type="ORF">EYF80_044650</name>
</gene>
<keyword evidence="9" id="KW-1185">Reference proteome</keyword>
<dbReference type="Proteomes" id="UP000314294">
    <property type="component" value="Unassembled WGS sequence"/>
</dbReference>
<keyword evidence="5 6" id="KW-0472">Membrane</keyword>
<dbReference type="PANTHER" id="PTHR23302:SF66">
    <property type="entry name" value="TRANSMEMBRANE CHANNEL-LIKE PROTEIN"/>
    <property type="match status" value="1"/>
</dbReference>
<evidence type="ECO:0000256" key="1">
    <source>
        <dbReference type="ARBA" id="ARBA00004141"/>
    </source>
</evidence>